<dbReference type="Proteomes" id="UP000199354">
    <property type="component" value="Unassembled WGS sequence"/>
</dbReference>
<keyword evidence="2" id="KW-1185">Reference proteome</keyword>
<evidence type="ECO:0000313" key="2">
    <source>
        <dbReference type="Proteomes" id="UP000199354"/>
    </source>
</evidence>
<dbReference type="EMBL" id="FMVF01000021">
    <property type="protein sequence ID" value="SCY96278.1"/>
    <property type="molecule type" value="Genomic_DNA"/>
</dbReference>
<evidence type="ECO:0000313" key="1">
    <source>
        <dbReference type="EMBL" id="SCY96278.1"/>
    </source>
</evidence>
<gene>
    <name evidence="1" type="ORF">SAMN02927903_03115</name>
</gene>
<dbReference type="STRING" id="490189.SAMN02927903_03115"/>
<name>A0A1G5K8C9_9FLAO</name>
<organism evidence="1 2">
    <name type="scientific">Flavobacterium caeni</name>
    <dbReference type="NCBI Taxonomy" id="490189"/>
    <lineage>
        <taxon>Bacteria</taxon>
        <taxon>Pseudomonadati</taxon>
        <taxon>Bacteroidota</taxon>
        <taxon>Flavobacteriia</taxon>
        <taxon>Flavobacteriales</taxon>
        <taxon>Flavobacteriaceae</taxon>
        <taxon>Flavobacterium</taxon>
    </lineage>
</organism>
<proteinExistence type="predicted"/>
<protein>
    <submittedName>
        <fullName evidence="1">Uncharacterized protein</fullName>
    </submittedName>
</protein>
<sequence>MPKFNSDFSIYSFLIAVSSRYSIIISQITTMLEFGETQIIGSFTR</sequence>
<dbReference type="AlphaFoldDB" id="A0A1G5K8C9"/>
<reference evidence="1 2" key="1">
    <citation type="submission" date="2016-10" db="EMBL/GenBank/DDBJ databases">
        <authorList>
            <person name="de Groot N.N."/>
        </authorList>
    </citation>
    <scope>NUCLEOTIDE SEQUENCE [LARGE SCALE GENOMIC DNA]</scope>
    <source>
        <strain evidence="1 2">CGMCC 1.7031</strain>
    </source>
</reference>
<accession>A0A1G5K8C9</accession>